<feature type="domain" description="Nudix hydrolase" evidence="7">
    <location>
        <begin position="15"/>
        <end position="203"/>
    </location>
</feature>
<dbReference type="InterPro" id="IPR000086">
    <property type="entry name" value="NUDIX_hydrolase_dom"/>
</dbReference>
<dbReference type="Pfam" id="PF00293">
    <property type="entry name" value="NUDIX"/>
    <property type="match status" value="1"/>
</dbReference>
<evidence type="ECO:0000256" key="1">
    <source>
        <dbReference type="ARBA" id="ARBA00001936"/>
    </source>
</evidence>
<reference evidence="8 9" key="2">
    <citation type="journal article" date="2016" name="Genome Announc.">
        <title>Complete Genome Sequence of Sphingopyxis terrae Strain 203-1 (NBRC 111660), a Polyethylene Glycol Degrader.</title>
        <authorList>
            <person name="Ohtsubo Y."/>
            <person name="Nonoyama S."/>
            <person name="Nagata Y."/>
            <person name="Numata M."/>
            <person name="Tsuchikane K."/>
            <person name="Hosoyama A."/>
            <person name="Yamazoe A."/>
            <person name="Tsuda M."/>
            <person name="Fujita N."/>
            <person name="Kawai F."/>
        </authorList>
    </citation>
    <scope>NUCLEOTIDE SEQUENCE [LARGE SCALE GENOMIC DNA]</scope>
    <source>
        <strain evidence="8 9">203-1</strain>
    </source>
</reference>
<accession>A0A142VUK3</accession>
<organism evidence="8 9">
    <name type="scientific">Sphingopyxis terrae subsp. terrae NBRC 15098</name>
    <dbReference type="NCBI Taxonomy" id="1219058"/>
    <lineage>
        <taxon>Bacteria</taxon>
        <taxon>Pseudomonadati</taxon>
        <taxon>Pseudomonadota</taxon>
        <taxon>Alphaproteobacteria</taxon>
        <taxon>Sphingomonadales</taxon>
        <taxon>Sphingomonadaceae</taxon>
        <taxon>Sphingopyxis</taxon>
    </lineage>
</organism>
<protein>
    <submittedName>
        <fullName evidence="8">NUDIX hydrolase</fullName>
    </submittedName>
</protein>
<dbReference type="PROSITE" id="PS51462">
    <property type="entry name" value="NUDIX"/>
    <property type="match status" value="1"/>
</dbReference>
<dbReference type="SUPFAM" id="SSF55811">
    <property type="entry name" value="Nudix"/>
    <property type="match status" value="1"/>
</dbReference>
<dbReference type="GO" id="GO:0016818">
    <property type="term" value="F:hydrolase activity, acting on acid anhydrides, in phosphorus-containing anhydrides"/>
    <property type="evidence" value="ECO:0007669"/>
    <property type="project" value="InterPro"/>
</dbReference>
<proteinExistence type="predicted"/>
<dbReference type="Proteomes" id="UP000076234">
    <property type="component" value="Chromosome"/>
</dbReference>
<name>A0A142VUK3_9SPHN</name>
<evidence type="ECO:0000256" key="4">
    <source>
        <dbReference type="ARBA" id="ARBA00022801"/>
    </source>
</evidence>
<reference evidence="9" key="1">
    <citation type="submission" date="2015-11" db="EMBL/GenBank/DDBJ databases">
        <title>Complete genome sequence of a polyethylene glycol-degrading strain Sphingopyxis terrae strain 203-1 (NBRC 15098).</title>
        <authorList>
            <person name="Yoshiyuki O."/>
            <person name="Shouta N."/>
            <person name="Nagata Y."/>
            <person name="Numata M."/>
            <person name="Tsuchikane K."/>
            <person name="Hosoyama A."/>
            <person name="Yamazoe A."/>
            <person name="Tsuda M."/>
            <person name="Fujita N."/>
            <person name="Kawai F."/>
        </authorList>
    </citation>
    <scope>NUCLEOTIDE SEQUENCE [LARGE SCALE GENOMIC DNA]</scope>
    <source>
        <strain evidence="9">203-1</strain>
    </source>
</reference>
<dbReference type="PANTHER" id="PTHR12318">
    <property type="entry name" value="TESTOSTERONE-REGULATED PROTEIN RP2"/>
    <property type="match status" value="1"/>
</dbReference>
<dbReference type="STRING" id="1219058.AOA14_02180"/>
<evidence type="ECO:0000259" key="7">
    <source>
        <dbReference type="PROSITE" id="PS51462"/>
    </source>
</evidence>
<evidence type="ECO:0000256" key="6">
    <source>
        <dbReference type="ARBA" id="ARBA00023211"/>
    </source>
</evidence>
<keyword evidence="3" id="KW-0479">Metal-binding</keyword>
<gene>
    <name evidence="8" type="ORF">AOA14_02180</name>
</gene>
<dbReference type="EMBL" id="CP013342">
    <property type="protein sequence ID" value="AMU93409.1"/>
    <property type="molecule type" value="Genomic_DNA"/>
</dbReference>
<dbReference type="GO" id="GO:0046872">
    <property type="term" value="F:metal ion binding"/>
    <property type="evidence" value="ECO:0007669"/>
    <property type="project" value="UniProtKB-KW"/>
</dbReference>
<evidence type="ECO:0000313" key="9">
    <source>
        <dbReference type="Proteomes" id="UP000076234"/>
    </source>
</evidence>
<dbReference type="InterPro" id="IPR015797">
    <property type="entry name" value="NUDIX_hydrolase-like_dom_sf"/>
</dbReference>
<dbReference type="CDD" id="cd18870">
    <property type="entry name" value="NUDIX_AcylCoAdiphos_Nudt19"/>
    <property type="match status" value="1"/>
</dbReference>
<evidence type="ECO:0000256" key="3">
    <source>
        <dbReference type="ARBA" id="ARBA00022723"/>
    </source>
</evidence>
<dbReference type="RefSeq" id="WP_062900593.1">
    <property type="nucleotide sequence ID" value="NZ_CP013342.1"/>
</dbReference>
<sequence>MTDLAPPQSPKLPDGAIPAATLVIMRPSGNDDPDEILMVKRASNMAFAAGAVVFPGGRVDPDDHLVAERYGFGEDPAEGAARVAALRETLEETGLGVGLPNLAEPDLADVRRALLGGTLLSDILAAHGAPIQLGGLVPFARWCPNFKEARTFDTRFYAVAAPPHGHELTVEEAEHSHIFWSSARDTLTLADRGEVSVIFPTRRNLERIAQADDFAGFARHAENYPVELVTPWIEERDGTPHLCIPGHLGYPVTSEAFEQVRRG</sequence>
<keyword evidence="5" id="KW-0460">Magnesium</keyword>
<dbReference type="InterPro" id="IPR039121">
    <property type="entry name" value="NUDT19"/>
</dbReference>
<dbReference type="PANTHER" id="PTHR12318:SF0">
    <property type="entry name" value="ACYL-COENZYME A DIPHOSPHATASE NUDT19"/>
    <property type="match status" value="1"/>
</dbReference>
<dbReference type="KEGG" id="ster:AOA14_02180"/>
<keyword evidence="4 8" id="KW-0378">Hydrolase</keyword>
<evidence type="ECO:0000256" key="5">
    <source>
        <dbReference type="ARBA" id="ARBA00022842"/>
    </source>
</evidence>
<comment type="cofactor">
    <cofactor evidence="1">
        <name>Mn(2+)</name>
        <dbReference type="ChEBI" id="CHEBI:29035"/>
    </cofactor>
</comment>
<dbReference type="AlphaFoldDB" id="A0A142VUK3"/>
<comment type="cofactor">
    <cofactor evidence="2">
        <name>Mg(2+)</name>
        <dbReference type="ChEBI" id="CHEBI:18420"/>
    </cofactor>
</comment>
<evidence type="ECO:0000256" key="2">
    <source>
        <dbReference type="ARBA" id="ARBA00001946"/>
    </source>
</evidence>
<evidence type="ECO:0000313" key="8">
    <source>
        <dbReference type="EMBL" id="AMU93409.1"/>
    </source>
</evidence>
<dbReference type="Gene3D" id="3.90.79.10">
    <property type="entry name" value="Nucleoside Triphosphate Pyrophosphohydrolase"/>
    <property type="match status" value="1"/>
</dbReference>
<keyword evidence="6" id="KW-0464">Manganese</keyword>